<feature type="region of interest" description="Disordered" evidence="6">
    <location>
        <begin position="101"/>
        <end position="329"/>
    </location>
</feature>
<dbReference type="SUPFAM" id="SSF103088">
    <property type="entry name" value="OmpA-like"/>
    <property type="match status" value="1"/>
</dbReference>
<proteinExistence type="predicted"/>
<dbReference type="InterPro" id="IPR050330">
    <property type="entry name" value="Bact_OuterMem_StrucFunc"/>
</dbReference>
<evidence type="ECO:0000259" key="8">
    <source>
        <dbReference type="PROSITE" id="PS51123"/>
    </source>
</evidence>
<gene>
    <name evidence="9" type="ORF">SAMN05443572_10654</name>
</gene>
<dbReference type="PROSITE" id="PS51123">
    <property type="entry name" value="OMPA_2"/>
    <property type="match status" value="1"/>
</dbReference>
<evidence type="ECO:0000313" key="10">
    <source>
        <dbReference type="Proteomes" id="UP000183760"/>
    </source>
</evidence>
<comment type="subcellular location">
    <subcellularLocation>
        <location evidence="1">Cell outer membrane</location>
    </subcellularLocation>
</comment>
<sequence>MTLRVLPMTRPCLAALLSLLLTSCVSGSKIRADTQVLAADVERARRSGALRCAPVELATAEAHLDFAKGELSQGNSGRAASHVRLADTAVDRALELSKSCGPRQVLVRERPEAPQATTPTTPEPQKPPQVVVRIEETDSDGDGVLDKDDPCPDQAEDKDGFQDEDGCPDPDNDNDGVLDANDKCPLEPGVLENQGCPALAPTDRDGDGVNDNLDKCPDQPEDKDGFQDEDGCPDLDNDADGVVDTQDKCPNEAGPIQNLGCPDRDNDGVNDGLDKCPDEPEDKDGFQDDDGCPDLDNDADGLADAQDKCPNEAGPPENSGCPDKDTDNDGVVDRLDACVDEPGTKEQRGCPKQYKNVVIKKDRIEIKKQILFSSGSARILGNKQNNAILDDVAQALRDAPWIGKVRIEGHTDSLGKDEANLKLSQKRADAVMAQLLRRNIDPGRMEAVGFGETRPIGPNTTKAGRAQNRRTEFNIITQ</sequence>
<keyword evidence="10" id="KW-1185">Reference proteome</keyword>
<dbReference type="InterPro" id="IPR003367">
    <property type="entry name" value="Thrombospondin_3-like_rpt"/>
</dbReference>
<evidence type="ECO:0000256" key="6">
    <source>
        <dbReference type="SAM" id="MobiDB-lite"/>
    </source>
</evidence>
<accession>A0ABY1CLZ0</accession>
<evidence type="ECO:0000256" key="3">
    <source>
        <dbReference type="ARBA" id="ARBA00023136"/>
    </source>
</evidence>
<dbReference type="InterPro" id="IPR006665">
    <property type="entry name" value="OmpA-like"/>
</dbReference>
<dbReference type="InterPro" id="IPR028974">
    <property type="entry name" value="TSP_type-3_rpt"/>
</dbReference>
<keyword evidence="2 7" id="KW-0732">Signal</keyword>
<dbReference type="PANTHER" id="PTHR30329:SF21">
    <property type="entry name" value="LIPOPROTEIN YIAD-RELATED"/>
    <property type="match status" value="1"/>
</dbReference>
<feature type="compositionally biased region" description="Acidic residues" evidence="6">
    <location>
        <begin position="287"/>
        <end position="301"/>
    </location>
</feature>
<feature type="compositionally biased region" description="Basic and acidic residues" evidence="6">
    <location>
        <begin position="202"/>
        <end position="226"/>
    </location>
</feature>
<dbReference type="Gene3D" id="4.10.1080.10">
    <property type="entry name" value="TSP type-3 repeat"/>
    <property type="match status" value="3"/>
</dbReference>
<feature type="compositionally biased region" description="Basic and acidic residues" evidence="6">
    <location>
        <begin position="262"/>
        <end position="286"/>
    </location>
</feature>
<evidence type="ECO:0000256" key="4">
    <source>
        <dbReference type="ARBA" id="ARBA00023237"/>
    </source>
</evidence>
<dbReference type="InterPro" id="IPR006690">
    <property type="entry name" value="OMPA-like_CS"/>
</dbReference>
<feature type="signal peptide" evidence="7">
    <location>
        <begin position="1"/>
        <end position="28"/>
    </location>
</feature>
<dbReference type="EMBL" id="FOIB01000006">
    <property type="protein sequence ID" value="SEU19776.1"/>
    <property type="molecule type" value="Genomic_DNA"/>
</dbReference>
<feature type="compositionally biased region" description="Acidic residues" evidence="6">
    <location>
        <begin position="162"/>
        <end position="176"/>
    </location>
</feature>
<dbReference type="SUPFAM" id="SSF103647">
    <property type="entry name" value="TSP type-3 repeat"/>
    <property type="match status" value="2"/>
</dbReference>
<name>A0ABY1CLZ0_MYXFU</name>
<evidence type="ECO:0000313" key="9">
    <source>
        <dbReference type="EMBL" id="SEU19776.1"/>
    </source>
</evidence>
<dbReference type="Proteomes" id="UP000183760">
    <property type="component" value="Unassembled WGS sequence"/>
</dbReference>
<dbReference type="PANTHER" id="PTHR30329">
    <property type="entry name" value="STATOR ELEMENT OF FLAGELLAR MOTOR COMPLEX"/>
    <property type="match status" value="1"/>
</dbReference>
<protein>
    <submittedName>
        <fullName evidence="9">Thrombospondin type 3 repeat-containing protein</fullName>
    </submittedName>
</protein>
<dbReference type="PROSITE" id="PS01068">
    <property type="entry name" value="OMPA_1"/>
    <property type="match status" value="1"/>
</dbReference>
<dbReference type="InterPro" id="IPR036737">
    <property type="entry name" value="OmpA-like_sf"/>
</dbReference>
<dbReference type="InterPro" id="IPR006664">
    <property type="entry name" value="OMP_bac"/>
</dbReference>
<dbReference type="Gene3D" id="3.30.1330.60">
    <property type="entry name" value="OmpA-like domain"/>
    <property type="match status" value="1"/>
</dbReference>
<feature type="domain" description="OmpA-like" evidence="8">
    <location>
        <begin position="359"/>
        <end position="478"/>
    </location>
</feature>
<feature type="compositionally biased region" description="Basic and acidic residues" evidence="6">
    <location>
        <begin position="144"/>
        <end position="161"/>
    </location>
</feature>
<organism evidence="9 10">
    <name type="scientific">Myxococcus fulvus</name>
    <dbReference type="NCBI Taxonomy" id="33"/>
    <lineage>
        <taxon>Bacteria</taxon>
        <taxon>Pseudomonadati</taxon>
        <taxon>Myxococcota</taxon>
        <taxon>Myxococcia</taxon>
        <taxon>Myxococcales</taxon>
        <taxon>Cystobacterineae</taxon>
        <taxon>Myxococcaceae</taxon>
        <taxon>Myxococcus</taxon>
    </lineage>
</organism>
<evidence type="ECO:0000256" key="5">
    <source>
        <dbReference type="PROSITE-ProRule" id="PRU00473"/>
    </source>
</evidence>
<comment type="caution">
    <text evidence="9">The sequence shown here is derived from an EMBL/GenBank/DDBJ whole genome shotgun (WGS) entry which is preliminary data.</text>
</comment>
<dbReference type="Pfam" id="PF02412">
    <property type="entry name" value="TSP_3"/>
    <property type="match status" value="2"/>
</dbReference>
<evidence type="ECO:0000256" key="7">
    <source>
        <dbReference type="SAM" id="SignalP"/>
    </source>
</evidence>
<dbReference type="PRINTS" id="PR01021">
    <property type="entry name" value="OMPADOMAIN"/>
</dbReference>
<reference evidence="9 10" key="1">
    <citation type="submission" date="2016-10" db="EMBL/GenBank/DDBJ databases">
        <authorList>
            <person name="Varghese N."/>
            <person name="Submissions S."/>
        </authorList>
    </citation>
    <scope>NUCLEOTIDE SEQUENCE [LARGE SCALE GENOMIC DNA]</scope>
    <source>
        <strain evidence="9 10">DSM 16525</strain>
    </source>
</reference>
<keyword evidence="4" id="KW-0998">Cell outer membrane</keyword>
<dbReference type="CDD" id="cd07185">
    <property type="entry name" value="OmpA_C-like"/>
    <property type="match status" value="1"/>
</dbReference>
<dbReference type="Pfam" id="PF00691">
    <property type="entry name" value="OmpA"/>
    <property type="match status" value="1"/>
</dbReference>
<feature type="chain" id="PRO_5045738511" evidence="7">
    <location>
        <begin position="29"/>
        <end position="478"/>
    </location>
</feature>
<keyword evidence="3 5" id="KW-0472">Membrane</keyword>
<feature type="compositionally biased region" description="Acidic residues" evidence="6">
    <location>
        <begin position="227"/>
        <end position="241"/>
    </location>
</feature>
<evidence type="ECO:0000256" key="1">
    <source>
        <dbReference type="ARBA" id="ARBA00004442"/>
    </source>
</evidence>
<evidence type="ECO:0000256" key="2">
    <source>
        <dbReference type="ARBA" id="ARBA00022729"/>
    </source>
</evidence>
<dbReference type="PROSITE" id="PS51257">
    <property type="entry name" value="PROKAR_LIPOPROTEIN"/>
    <property type="match status" value="1"/>
</dbReference>